<dbReference type="GO" id="GO:0004049">
    <property type="term" value="F:anthranilate synthase activity"/>
    <property type="evidence" value="ECO:0007669"/>
    <property type="project" value="UniProtKB-EC"/>
</dbReference>
<gene>
    <name evidence="3" type="ORF">CAMGR0001_1886</name>
</gene>
<dbReference type="STRING" id="824.CGRAC_0493"/>
<sequence>MALKIPRTKMLLEEPLFYYREILKTHPQSYLAEDDTQVIIGIDCDYFDGFKMSFEALKLKFDEVKSAKAGASEFKNASFAGLFGVLGYDIVRAFENIGSPKQALYDFPPFFYADAANYLHYDKISKIYDFYGKDAQIYENLRGLSSQASQQSSAKATSAPQSATRTDAAIKGGSKSQAVAKSEPKKKELKFKILTDLGAEESHFSAMVEAAKEKIKSGDVFQVVLGEILKIGTNLGSLEFYERLKKNNPSPYMFHFPTPYGCVAGSSPELIMEIKKDEIFVAPIAGTRSRGANAEADAALERELLSDEKELAEHRMLIDLARNDIGKFAAPASVRVQNAMRVVRYESVMHIVSEVYGSKPRGVSAFEVLSTIFPAGTLSGSPKIRAMQIINELERYERGIYGGGIGFWRFSGDVMQAILIRSAIFVNRDAQDSCSDENSKRNSGLNLDAVCSEENSEATEFCDGENPETTEFCGAAAQKGSGEAQNLARASERDARLNLKACAGGGALNLENGSFSRAMRFEAAKFNAENFGCEGLSNLVFIGAGAGIVYDSSPKSEYAEICKKRKSPLKAIEELCEEV</sequence>
<dbReference type="PANTHER" id="PTHR11236">
    <property type="entry name" value="AMINOBENZOATE/ANTHRANILATE SYNTHASE"/>
    <property type="match status" value="1"/>
</dbReference>
<evidence type="ECO:0000313" key="3">
    <source>
        <dbReference type="EMBL" id="EEV18780.1"/>
    </source>
</evidence>
<feature type="domain" description="Chorismate-utilising enzyme C-terminal" evidence="2">
    <location>
        <begin position="201"/>
        <end position="428"/>
    </location>
</feature>
<evidence type="ECO:0000259" key="2">
    <source>
        <dbReference type="Pfam" id="PF00425"/>
    </source>
</evidence>
<proteinExistence type="predicted"/>
<protein>
    <submittedName>
        <fullName evidence="3">Chorismate binding enzyme</fullName>
        <ecNumber evidence="3">4.1.3.27</ecNumber>
    </submittedName>
</protein>
<dbReference type="AlphaFoldDB" id="C8PEI5"/>
<name>C8PEI5_9BACT</name>
<keyword evidence="3" id="KW-0456">Lyase</keyword>
<dbReference type="Pfam" id="PF00425">
    <property type="entry name" value="Chorismate_bind"/>
    <property type="match status" value="1"/>
</dbReference>
<dbReference type="EMBL" id="ACYG01000008">
    <property type="protein sequence ID" value="EEV18780.1"/>
    <property type="molecule type" value="Genomic_DNA"/>
</dbReference>
<comment type="caution">
    <text evidence="3">The sequence shown here is derived from an EMBL/GenBank/DDBJ whole genome shotgun (WGS) entry which is preliminary data.</text>
</comment>
<dbReference type="InterPro" id="IPR005801">
    <property type="entry name" value="ADC_synthase"/>
</dbReference>
<accession>C8PEI5</accession>
<dbReference type="EC" id="4.1.3.27" evidence="3"/>
<evidence type="ECO:0000313" key="4">
    <source>
        <dbReference type="Proteomes" id="UP000005709"/>
    </source>
</evidence>
<feature type="compositionally biased region" description="Low complexity" evidence="1">
    <location>
        <begin position="149"/>
        <end position="163"/>
    </location>
</feature>
<evidence type="ECO:0000256" key="1">
    <source>
        <dbReference type="SAM" id="MobiDB-lite"/>
    </source>
</evidence>
<keyword evidence="4" id="KW-1185">Reference proteome</keyword>
<reference evidence="3 4" key="1">
    <citation type="submission" date="2009-07" db="EMBL/GenBank/DDBJ databases">
        <authorList>
            <person name="Madupu R."/>
            <person name="Sebastian Y."/>
            <person name="Durkin A.S."/>
            <person name="Torralba M."/>
            <person name="Methe B."/>
            <person name="Sutton G.G."/>
            <person name="Strausberg R.L."/>
            <person name="Nelson K.E."/>
        </authorList>
    </citation>
    <scope>NUCLEOTIDE SEQUENCE [LARGE SCALE GENOMIC DNA]</scope>
    <source>
        <strain evidence="3 4">RM3268</strain>
    </source>
</reference>
<dbReference type="Proteomes" id="UP000005709">
    <property type="component" value="Unassembled WGS sequence"/>
</dbReference>
<dbReference type="eggNOG" id="COG0147">
    <property type="taxonomic scope" value="Bacteria"/>
</dbReference>
<dbReference type="PRINTS" id="PR00095">
    <property type="entry name" value="ANTSNTHASEI"/>
</dbReference>
<dbReference type="InterPro" id="IPR015890">
    <property type="entry name" value="Chorismate_C"/>
</dbReference>
<dbReference type="PANTHER" id="PTHR11236:SF9">
    <property type="entry name" value="ANTHRANILATE SYNTHASE COMPONENT 1"/>
    <property type="match status" value="1"/>
</dbReference>
<feature type="region of interest" description="Disordered" evidence="1">
    <location>
        <begin position="149"/>
        <end position="182"/>
    </location>
</feature>
<dbReference type="InterPro" id="IPR019999">
    <property type="entry name" value="Anth_synth_I-like"/>
</dbReference>
<dbReference type="Gene3D" id="3.60.120.10">
    <property type="entry name" value="Anthranilate synthase"/>
    <property type="match status" value="1"/>
</dbReference>
<dbReference type="GO" id="GO:0000162">
    <property type="term" value="P:L-tryptophan biosynthetic process"/>
    <property type="evidence" value="ECO:0007669"/>
    <property type="project" value="TreeGrafter"/>
</dbReference>
<organism evidence="3 4">
    <name type="scientific">Campylobacter gracilis RM3268</name>
    <dbReference type="NCBI Taxonomy" id="553220"/>
    <lineage>
        <taxon>Bacteria</taxon>
        <taxon>Pseudomonadati</taxon>
        <taxon>Campylobacterota</taxon>
        <taxon>Epsilonproteobacteria</taxon>
        <taxon>Campylobacterales</taxon>
        <taxon>Campylobacteraceae</taxon>
        <taxon>Campylobacter</taxon>
    </lineage>
</organism>
<dbReference type="SUPFAM" id="SSF56322">
    <property type="entry name" value="ADC synthase"/>
    <property type="match status" value="2"/>
</dbReference>